<evidence type="ECO:0000313" key="2">
    <source>
        <dbReference type="EMBL" id="CRK30625.1"/>
    </source>
</evidence>
<gene>
    <name evidence="2" type="ORF">BN1723_014391</name>
</gene>
<sequence>ATARSATWSALRPRPRSRPWDGMRRSSSVLLQSPNRRRSIGVLGTQNNVERHSIVVCCCRLCGCVERRAEWCQLRLEHGLNVRRSGSFENKSKARKPSALPYTHSFSKLLRALVAEGSVSGSSKDSAAASMVDLHLP</sequence>
<protein>
    <submittedName>
        <fullName evidence="2">Uncharacterized protein</fullName>
    </submittedName>
</protein>
<evidence type="ECO:0000313" key="3">
    <source>
        <dbReference type="Proteomes" id="UP000045706"/>
    </source>
</evidence>
<organism evidence="2 3">
    <name type="scientific">Verticillium longisporum</name>
    <name type="common">Verticillium dahliae var. longisporum</name>
    <dbReference type="NCBI Taxonomy" id="100787"/>
    <lineage>
        <taxon>Eukaryota</taxon>
        <taxon>Fungi</taxon>
        <taxon>Dikarya</taxon>
        <taxon>Ascomycota</taxon>
        <taxon>Pezizomycotina</taxon>
        <taxon>Sordariomycetes</taxon>
        <taxon>Hypocreomycetidae</taxon>
        <taxon>Glomerellales</taxon>
        <taxon>Plectosphaerellaceae</taxon>
        <taxon>Verticillium</taxon>
    </lineage>
</organism>
<dbReference type="AlphaFoldDB" id="A0A0G4M9I3"/>
<evidence type="ECO:0000256" key="1">
    <source>
        <dbReference type="SAM" id="MobiDB-lite"/>
    </source>
</evidence>
<reference evidence="3" key="1">
    <citation type="submission" date="2015-05" db="EMBL/GenBank/DDBJ databases">
        <authorList>
            <person name="Fogelqvist Johan"/>
        </authorList>
    </citation>
    <scope>NUCLEOTIDE SEQUENCE [LARGE SCALE GENOMIC DNA]</scope>
</reference>
<accession>A0A0G4M9I3</accession>
<dbReference type="EMBL" id="CVQI01023002">
    <property type="protein sequence ID" value="CRK30625.1"/>
    <property type="molecule type" value="Genomic_DNA"/>
</dbReference>
<feature type="non-terminal residue" evidence="2">
    <location>
        <position position="1"/>
    </location>
</feature>
<feature type="region of interest" description="Disordered" evidence="1">
    <location>
        <begin position="1"/>
        <end position="27"/>
    </location>
</feature>
<dbReference type="Proteomes" id="UP000045706">
    <property type="component" value="Unassembled WGS sequence"/>
</dbReference>
<name>A0A0G4M9I3_VERLO</name>
<proteinExistence type="predicted"/>